<dbReference type="InterPro" id="IPR039320">
    <property type="entry name" value="RNF207"/>
</dbReference>
<name>A0A0N4XTC1_NIPBR</name>
<protein>
    <submittedName>
        <fullName evidence="3">Probable RING finger protein 207 homolog (inferred by orthology to a C. elegans protein)</fullName>
    </submittedName>
</protein>
<dbReference type="PANTHER" id="PTHR22635:SF0">
    <property type="entry name" value="RING FINGER PROTEIN 207"/>
    <property type="match status" value="1"/>
</dbReference>
<dbReference type="GO" id="GO:0030544">
    <property type="term" value="F:Hsp70 protein binding"/>
    <property type="evidence" value="ECO:0007669"/>
    <property type="project" value="InterPro"/>
</dbReference>
<dbReference type="WBParaSite" id="NBR_0000583501-mRNA-1">
    <property type="protein sequence ID" value="NBR_0000583501-mRNA-1"/>
    <property type="gene ID" value="NBR_0000583501"/>
</dbReference>
<dbReference type="AlphaFoldDB" id="A0A0N4XTC1"/>
<reference evidence="3" key="1">
    <citation type="submission" date="2017-02" db="UniProtKB">
        <authorList>
            <consortium name="WormBaseParasite"/>
        </authorList>
    </citation>
    <scope>IDENTIFICATION</scope>
</reference>
<accession>A0A0N4XTC1</accession>
<dbReference type="GO" id="GO:0044325">
    <property type="term" value="F:transmembrane transporter binding"/>
    <property type="evidence" value="ECO:0007669"/>
    <property type="project" value="TreeGrafter"/>
</dbReference>
<evidence type="ECO:0000313" key="3">
    <source>
        <dbReference type="WBParaSite" id="NBR_0000583501-mRNA-1"/>
    </source>
</evidence>
<evidence type="ECO:0000313" key="2">
    <source>
        <dbReference type="Proteomes" id="UP000271162"/>
    </source>
</evidence>
<keyword evidence="2" id="KW-1185">Reference proteome</keyword>
<sequence>MFHIRDKYAKLFAYAEVESRTDATHKNSDGDLCVVKHYFVSIEAGYKSCTEKIEKWAMKLRLYQEEKREELEVRQRILAEHSNNYKSAKESLFQLCQQIQDTVLSTRDRLAVELEETHEEAKKTCREQIAEISAIMGPIRLCLLSAQILCSTASPIDALQLSSELNRRVQAIITRSIDKLPSGRSVNPVEAQTEIAKALEPFLGLSAAWCPIAVAREGSQEGSGSMKSYKTRSGSHSVPTMLTKFQTMIDLSGAFEPLKQLSIVLGQLGDRVQEAQRDLTMRRCLIRADAINSMIKEWV</sequence>
<proteinExistence type="predicted"/>
<dbReference type="Proteomes" id="UP000271162">
    <property type="component" value="Unassembled WGS sequence"/>
</dbReference>
<organism evidence="3">
    <name type="scientific">Nippostrongylus brasiliensis</name>
    <name type="common">Rat hookworm</name>
    <dbReference type="NCBI Taxonomy" id="27835"/>
    <lineage>
        <taxon>Eukaryota</taxon>
        <taxon>Metazoa</taxon>
        <taxon>Ecdysozoa</taxon>
        <taxon>Nematoda</taxon>
        <taxon>Chromadorea</taxon>
        <taxon>Rhabditida</taxon>
        <taxon>Rhabditina</taxon>
        <taxon>Rhabditomorpha</taxon>
        <taxon>Strongyloidea</taxon>
        <taxon>Heligmosomidae</taxon>
        <taxon>Nippostrongylus</taxon>
    </lineage>
</organism>
<gene>
    <name evidence="1" type="ORF">NBR_LOCUS5836</name>
</gene>
<evidence type="ECO:0000313" key="1">
    <source>
        <dbReference type="EMBL" id="VDL69425.1"/>
    </source>
</evidence>
<dbReference type="PANTHER" id="PTHR22635">
    <property type="entry name" value="RING FINGER PROTEIN 207"/>
    <property type="match status" value="1"/>
</dbReference>
<dbReference type="STRING" id="27835.A0A0N4XTC1"/>
<reference evidence="1 2" key="2">
    <citation type="submission" date="2018-11" db="EMBL/GenBank/DDBJ databases">
        <authorList>
            <consortium name="Pathogen Informatics"/>
        </authorList>
    </citation>
    <scope>NUCLEOTIDE SEQUENCE [LARGE SCALE GENOMIC DNA]</scope>
</reference>
<dbReference type="EMBL" id="UYSL01019761">
    <property type="protein sequence ID" value="VDL69425.1"/>
    <property type="molecule type" value="Genomic_DNA"/>
</dbReference>
<dbReference type="GO" id="GO:0048471">
    <property type="term" value="C:perinuclear region of cytoplasm"/>
    <property type="evidence" value="ECO:0007669"/>
    <property type="project" value="TreeGrafter"/>
</dbReference>